<evidence type="ECO:0000313" key="5">
    <source>
        <dbReference type="Proteomes" id="UP000255082"/>
    </source>
</evidence>
<proteinExistence type="inferred from homology"/>
<evidence type="ECO:0000256" key="2">
    <source>
        <dbReference type="ARBA" id="ARBA00022857"/>
    </source>
</evidence>
<dbReference type="GO" id="GO:0016491">
    <property type="term" value="F:oxidoreductase activity"/>
    <property type="evidence" value="ECO:0007669"/>
    <property type="project" value="UniProtKB-KW"/>
</dbReference>
<dbReference type="Proteomes" id="UP000255082">
    <property type="component" value="Unassembled WGS sequence"/>
</dbReference>
<organism evidence="4 5">
    <name type="scientific">Nocardia africana</name>
    <dbReference type="NCBI Taxonomy" id="134964"/>
    <lineage>
        <taxon>Bacteria</taxon>
        <taxon>Bacillati</taxon>
        <taxon>Actinomycetota</taxon>
        <taxon>Actinomycetes</taxon>
        <taxon>Mycobacteriales</taxon>
        <taxon>Nocardiaceae</taxon>
        <taxon>Nocardia</taxon>
    </lineage>
</organism>
<evidence type="ECO:0000313" key="4">
    <source>
        <dbReference type="EMBL" id="SUA46756.1"/>
    </source>
</evidence>
<dbReference type="EMBL" id="UGRU01000001">
    <property type="protein sequence ID" value="SUA46756.1"/>
    <property type="molecule type" value="Genomic_DNA"/>
</dbReference>
<evidence type="ECO:0000256" key="1">
    <source>
        <dbReference type="ARBA" id="ARBA00006328"/>
    </source>
</evidence>
<dbReference type="InterPro" id="IPR051164">
    <property type="entry name" value="NmrA-like_oxidored"/>
</dbReference>
<dbReference type="EC" id="1.7.-.-" evidence="4"/>
<feature type="domain" description="NmrA-like" evidence="3">
    <location>
        <begin position="31"/>
        <end position="270"/>
    </location>
</feature>
<evidence type="ECO:0000259" key="3">
    <source>
        <dbReference type="Pfam" id="PF05368"/>
    </source>
</evidence>
<keyword evidence="4" id="KW-0560">Oxidoreductase</keyword>
<dbReference type="Gene3D" id="3.40.50.720">
    <property type="entry name" value="NAD(P)-binding Rossmann-like Domain"/>
    <property type="match status" value="1"/>
</dbReference>
<sequence>MAETTTLFLSYEYGSTDPILSKGTSDMTVHDNLVLVTGATGKQGGATARALLSRNVPVRILVRDPAAAGARELAALGAQVAVGDFDSPASLTAAVAGTRGIFLVPPAAFGPDGWDVDLEATRGAAVIDAARRAGTDHIVFTGVASFDNEISWGSAGKRQIEQALGGSGMRYTVLRPVRFMENYLAQGMPLDGFVGGVNVHLFPADRPAQMIAVDDIAAVAAVAFADPERFSGQTLELAGDAVTPAAAVELISRATGYPVRYREITEAEADALGEQIGNTWRLSHQGHGWHADIEQIRSIHPGLQSLETWLAGTGAAVLKSRFAAGD</sequence>
<dbReference type="Gene3D" id="3.90.25.10">
    <property type="entry name" value="UDP-galactose 4-epimerase, domain 1"/>
    <property type="match status" value="1"/>
</dbReference>
<dbReference type="AlphaFoldDB" id="A0A378WZI4"/>
<dbReference type="Pfam" id="PF05368">
    <property type="entry name" value="NmrA"/>
    <property type="match status" value="1"/>
</dbReference>
<accession>A0A378WZI4</accession>
<protein>
    <submittedName>
        <fullName evidence="4">NAD(P)H azoreductase</fullName>
        <ecNumber evidence="4">1.7.-.-</ecNumber>
    </submittedName>
</protein>
<name>A0A378WZI4_9NOCA</name>
<dbReference type="SUPFAM" id="SSF51735">
    <property type="entry name" value="NAD(P)-binding Rossmann-fold domains"/>
    <property type="match status" value="1"/>
</dbReference>
<dbReference type="PANTHER" id="PTHR42748:SF7">
    <property type="entry name" value="NMRA LIKE REDOX SENSOR 1-RELATED"/>
    <property type="match status" value="1"/>
</dbReference>
<gene>
    <name evidence="4" type="primary">azoB_9</name>
    <name evidence="4" type="ORF">NCTC13184_05286</name>
</gene>
<dbReference type="InterPro" id="IPR008030">
    <property type="entry name" value="NmrA-like"/>
</dbReference>
<dbReference type="PANTHER" id="PTHR42748">
    <property type="entry name" value="NITROGEN METABOLITE REPRESSION PROTEIN NMRA FAMILY MEMBER"/>
    <property type="match status" value="1"/>
</dbReference>
<reference evidence="4 5" key="1">
    <citation type="submission" date="2018-06" db="EMBL/GenBank/DDBJ databases">
        <authorList>
            <consortium name="Pathogen Informatics"/>
            <person name="Doyle S."/>
        </authorList>
    </citation>
    <scope>NUCLEOTIDE SEQUENCE [LARGE SCALE GENOMIC DNA]</scope>
    <source>
        <strain evidence="4 5">NCTC13184</strain>
    </source>
</reference>
<keyword evidence="2" id="KW-0521">NADP</keyword>
<dbReference type="InterPro" id="IPR036291">
    <property type="entry name" value="NAD(P)-bd_dom_sf"/>
</dbReference>
<comment type="similarity">
    <text evidence="1">Belongs to the NmrA-type oxidoreductase family.</text>
</comment>